<dbReference type="PANTHER" id="PTHR47623:SF1">
    <property type="entry name" value="OS09G0287300 PROTEIN"/>
    <property type="match status" value="1"/>
</dbReference>
<dbReference type="SUPFAM" id="SSF53254">
    <property type="entry name" value="Phosphoglycerate mutase-like"/>
    <property type="match status" value="1"/>
</dbReference>
<organism evidence="1 2">
    <name type="scientific">Abyssalbus ytuae</name>
    <dbReference type="NCBI Taxonomy" id="2926907"/>
    <lineage>
        <taxon>Bacteria</taxon>
        <taxon>Pseudomonadati</taxon>
        <taxon>Bacteroidota</taxon>
        <taxon>Flavobacteriia</taxon>
        <taxon>Flavobacteriales</taxon>
        <taxon>Flavobacteriaceae</taxon>
        <taxon>Abyssalbus</taxon>
    </lineage>
</organism>
<dbReference type="EMBL" id="CP094358">
    <property type="protein sequence ID" value="UOB17228.1"/>
    <property type="molecule type" value="Genomic_DNA"/>
</dbReference>
<accession>A0A9E7D1L2</accession>
<keyword evidence="2" id="KW-1185">Reference proteome</keyword>
<reference evidence="1" key="1">
    <citation type="submission" date="2022-03" db="EMBL/GenBank/DDBJ databases">
        <title>Description of Abyssus ytuae gen. nov., sp. nov., a novel member of the family Flavobacteriaceae isolated from the sediment of Mariana Trench.</title>
        <authorList>
            <person name="Zhang J."/>
            <person name="Xu X."/>
        </authorList>
    </citation>
    <scope>NUCLEOTIDE SEQUENCE</scope>
    <source>
        <strain evidence="1">MT3330</strain>
    </source>
</reference>
<dbReference type="CDD" id="cd07067">
    <property type="entry name" value="HP_PGM_like"/>
    <property type="match status" value="1"/>
</dbReference>
<dbReference type="InterPro" id="IPR029033">
    <property type="entry name" value="His_PPase_superfam"/>
</dbReference>
<dbReference type="Pfam" id="PF00300">
    <property type="entry name" value="His_Phos_1"/>
    <property type="match status" value="1"/>
</dbReference>
<evidence type="ECO:0000313" key="1">
    <source>
        <dbReference type="EMBL" id="UOB17228.1"/>
    </source>
</evidence>
<dbReference type="InterPro" id="IPR013078">
    <property type="entry name" value="His_Pase_superF_clade-1"/>
</dbReference>
<evidence type="ECO:0000313" key="2">
    <source>
        <dbReference type="Proteomes" id="UP000831290"/>
    </source>
</evidence>
<dbReference type="RefSeq" id="WP_255842534.1">
    <property type="nucleotide sequence ID" value="NZ_CP094358.1"/>
</dbReference>
<dbReference type="Proteomes" id="UP000831290">
    <property type="component" value="Chromosome"/>
</dbReference>
<dbReference type="Gene3D" id="3.40.50.1240">
    <property type="entry name" value="Phosphoglycerate mutase-like"/>
    <property type="match status" value="1"/>
</dbReference>
<dbReference type="PANTHER" id="PTHR47623">
    <property type="entry name" value="OS09G0287300 PROTEIN"/>
    <property type="match status" value="1"/>
</dbReference>
<protein>
    <submittedName>
        <fullName evidence="1">Histidine phosphatase family protein</fullName>
    </submittedName>
</protein>
<sequence>MSNKLLTIVRHAKSSWEHDVTDKERPLAKRGIKDANLISRYLFKNGVIIPETVFSSPANRALTTCKIFMENFNFPLNKIRIEDELYDFSGDSVIKFITSLNNNYDNVMIFGHNHAFTSISNIFGDKFIDNLPTSGVVMINFESDNWKNIEKGKTKLTLFPKQLKK</sequence>
<dbReference type="KEGG" id="fbm:MQE35_16005"/>
<gene>
    <name evidence="1" type="ORF">MQE35_16005</name>
</gene>
<name>A0A9E7D1L2_9FLAO</name>
<dbReference type="AlphaFoldDB" id="A0A9E7D1L2"/>
<proteinExistence type="predicted"/>